<dbReference type="Proteomes" id="UP001159363">
    <property type="component" value="Chromosome 2"/>
</dbReference>
<feature type="compositionally biased region" description="Acidic residues" evidence="1">
    <location>
        <begin position="138"/>
        <end position="147"/>
    </location>
</feature>
<organism evidence="2 3">
    <name type="scientific">Dryococelus australis</name>
    <dbReference type="NCBI Taxonomy" id="614101"/>
    <lineage>
        <taxon>Eukaryota</taxon>
        <taxon>Metazoa</taxon>
        <taxon>Ecdysozoa</taxon>
        <taxon>Arthropoda</taxon>
        <taxon>Hexapoda</taxon>
        <taxon>Insecta</taxon>
        <taxon>Pterygota</taxon>
        <taxon>Neoptera</taxon>
        <taxon>Polyneoptera</taxon>
        <taxon>Phasmatodea</taxon>
        <taxon>Verophasmatodea</taxon>
        <taxon>Anareolatae</taxon>
        <taxon>Phasmatidae</taxon>
        <taxon>Eurycanthinae</taxon>
        <taxon>Dryococelus</taxon>
    </lineage>
</organism>
<evidence type="ECO:0000313" key="2">
    <source>
        <dbReference type="EMBL" id="KAJ8891761.1"/>
    </source>
</evidence>
<protein>
    <submittedName>
        <fullName evidence="2">Uncharacterized protein</fullName>
    </submittedName>
</protein>
<keyword evidence="3" id="KW-1185">Reference proteome</keyword>
<dbReference type="EMBL" id="JARBHB010000002">
    <property type="protein sequence ID" value="KAJ8891761.1"/>
    <property type="molecule type" value="Genomic_DNA"/>
</dbReference>
<evidence type="ECO:0000313" key="3">
    <source>
        <dbReference type="Proteomes" id="UP001159363"/>
    </source>
</evidence>
<sequence length="155" mass="18036">MDSALRVQKVGANISKLRLKVNVINYRFHLPRVMVDEMKPIFSDLSESELLKKCLHGRTQNPNESVNNVIWNRLPQITFIGVRTLHFAVLGFPPGRHYVQAMKRLDGYRIDEAKHVVKNIEMKARQKRKAAKRKLEDLYEQQEDPDELSYGAGMY</sequence>
<feature type="region of interest" description="Disordered" evidence="1">
    <location>
        <begin position="136"/>
        <end position="155"/>
    </location>
</feature>
<evidence type="ECO:0000256" key="1">
    <source>
        <dbReference type="SAM" id="MobiDB-lite"/>
    </source>
</evidence>
<reference evidence="2 3" key="1">
    <citation type="submission" date="2023-02" db="EMBL/GenBank/DDBJ databases">
        <title>LHISI_Scaffold_Assembly.</title>
        <authorList>
            <person name="Stuart O.P."/>
            <person name="Cleave R."/>
            <person name="Magrath M.J.L."/>
            <person name="Mikheyev A.S."/>
        </authorList>
    </citation>
    <scope>NUCLEOTIDE SEQUENCE [LARGE SCALE GENOMIC DNA]</scope>
    <source>
        <strain evidence="2">Daus_M_001</strain>
        <tissue evidence="2">Leg muscle</tissue>
    </source>
</reference>
<proteinExistence type="predicted"/>
<accession>A0ABQ9I539</accession>
<comment type="caution">
    <text evidence="2">The sequence shown here is derived from an EMBL/GenBank/DDBJ whole genome shotgun (WGS) entry which is preliminary data.</text>
</comment>
<gene>
    <name evidence="2" type="ORF">PR048_004314</name>
</gene>
<name>A0ABQ9I539_9NEOP</name>